<reference evidence="2 3" key="1">
    <citation type="submission" date="2018-07" db="EMBL/GenBank/DDBJ databases">
        <authorList>
            <person name="Quirk P.G."/>
            <person name="Krulwich T.A."/>
        </authorList>
    </citation>
    <scope>NUCLEOTIDE SEQUENCE [LARGE SCALE GENOMIC DNA]</scope>
    <source>
        <strain evidence="2 3">CC-BB4</strain>
    </source>
</reference>
<organism evidence="2 3">
    <name type="scientific">Pseudolabrys taiwanensis</name>
    <dbReference type="NCBI Taxonomy" id="331696"/>
    <lineage>
        <taxon>Bacteria</taxon>
        <taxon>Pseudomonadati</taxon>
        <taxon>Pseudomonadota</taxon>
        <taxon>Alphaproteobacteria</taxon>
        <taxon>Hyphomicrobiales</taxon>
        <taxon>Xanthobacteraceae</taxon>
        <taxon>Pseudolabrys</taxon>
    </lineage>
</organism>
<sequence length="122" mass="12693">MLGVGLALGLSAGAQAGDVFHYDFAAPYLQRSDKIFAGAGDAKDVNAATHVIDPWPRYVGNRRIPANGERMVGAIERYRDIRRLPLAPQPILPIEISTSGFSSSNANPGGGAGAAASTTTGR</sequence>
<dbReference type="KEGG" id="ptaw:DW352_21790"/>
<gene>
    <name evidence="2" type="ORF">DW352_21790</name>
</gene>
<dbReference type="OrthoDB" id="8021310at2"/>
<protein>
    <submittedName>
        <fullName evidence="2">Uncharacterized protein</fullName>
    </submittedName>
</protein>
<dbReference type="AlphaFoldDB" id="A0A346A172"/>
<feature type="region of interest" description="Disordered" evidence="1">
    <location>
        <begin position="97"/>
        <end position="122"/>
    </location>
</feature>
<evidence type="ECO:0000256" key="1">
    <source>
        <dbReference type="SAM" id="MobiDB-lite"/>
    </source>
</evidence>
<name>A0A346A172_9HYPH</name>
<dbReference type="Proteomes" id="UP000254889">
    <property type="component" value="Chromosome"/>
</dbReference>
<proteinExistence type="predicted"/>
<evidence type="ECO:0000313" key="3">
    <source>
        <dbReference type="Proteomes" id="UP000254889"/>
    </source>
</evidence>
<keyword evidence="3" id="KW-1185">Reference proteome</keyword>
<dbReference type="EMBL" id="CP031417">
    <property type="protein sequence ID" value="AXK82919.1"/>
    <property type="molecule type" value="Genomic_DNA"/>
</dbReference>
<accession>A0A346A172</accession>
<evidence type="ECO:0000313" key="2">
    <source>
        <dbReference type="EMBL" id="AXK82919.1"/>
    </source>
</evidence>